<evidence type="ECO:0000313" key="2">
    <source>
        <dbReference type="EMBL" id="WWA32140.1"/>
    </source>
</evidence>
<keyword evidence="3" id="KW-1185">Reference proteome</keyword>
<name>A0ABZ2D1J2_9BACI</name>
<accession>A0ABZ2D1J2</accession>
<proteinExistence type="predicted"/>
<protein>
    <submittedName>
        <fullName evidence="2">Ferritin-like domain-containing protein</fullName>
    </submittedName>
</protein>
<evidence type="ECO:0000259" key="1">
    <source>
        <dbReference type="Pfam" id="PF02915"/>
    </source>
</evidence>
<sequence length="233" mass="27872">MEIKQTEDHSLQVPHRYYSYGTPFPYQAQYFYPSYTGVQPYYSYYPYNQYGAQPYQTYNPSPPYGQQMYPSPYTQQDDDGVEEVLPYLFHHHISHHRDLEWTNEQLKTSLYNAILGEHNAIACYDQLAQMAPDEPSKRIILEIRKDEIRHYQSFLKYFVNLFGEQPSFSTQEKCPNSYHEGLTIAFEDEQNTVDEYLNISDYINHYPEIRKAFKRAAKDEQNHAVWFLYLLFK</sequence>
<dbReference type="CDD" id="cd00657">
    <property type="entry name" value="Ferritin_like"/>
    <property type="match status" value="1"/>
</dbReference>
<feature type="domain" description="Rubrerythrin diiron-binding" evidence="1">
    <location>
        <begin position="182"/>
        <end position="231"/>
    </location>
</feature>
<dbReference type="SUPFAM" id="SSF47240">
    <property type="entry name" value="Ferritin-like"/>
    <property type="match status" value="1"/>
</dbReference>
<dbReference type="Pfam" id="PF02915">
    <property type="entry name" value="Rubrerythrin"/>
    <property type="match status" value="1"/>
</dbReference>
<dbReference type="Proteomes" id="UP001341136">
    <property type="component" value="Chromosome"/>
</dbReference>
<evidence type="ECO:0000313" key="3">
    <source>
        <dbReference type="Proteomes" id="UP001341136"/>
    </source>
</evidence>
<reference evidence="2 3" key="1">
    <citation type="submission" date="2024-01" db="EMBL/GenBank/DDBJ databases">
        <title>Culturomics analysis of mouse respiratory tract.</title>
        <authorList>
            <person name="Phillips A.M."/>
            <person name="Collette N.M."/>
            <person name="Mageeney C.M."/>
            <person name="Sinha A."/>
            <person name="Hern K.E."/>
            <person name="Arkin A.P."/>
            <person name="Williams K.P."/>
            <person name="Branda S."/>
        </authorList>
    </citation>
    <scope>NUCLEOTIDE SEQUENCE [LARGE SCALE GENOMIC DNA]</scope>
    <source>
        <strain evidence="2 3">CP20</strain>
    </source>
</reference>
<dbReference type="EMBL" id="CP144921">
    <property type="protein sequence ID" value="WWA32140.1"/>
    <property type="molecule type" value="Genomic_DNA"/>
</dbReference>
<gene>
    <name evidence="2" type="ORF">V5G21_10260</name>
</gene>
<dbReference type="InterPro" id="IPR009078">
    <property type="entry name" value="Ferritin-like_SF"/>
</dbReference>
<dbReference type="InterPro" id="IPR003251">
    <property type="entry name" value="Rr_diiron-bd_dom"/>
</dbReference>
<dbReference type="Gene3D" id="1.20.1260.10">
    <property type="match status" value="1"/>
</dbReference>
<dbReference type="InterPro" id="IPR012347">
    <property type="entry name" value="Ferritin-like"/>
</dbReference>
<organism evidence="2 3">
    <name type="scientific">Shouchella rhizosphaerae</name>
    <dbReference type="NCBI Taxonomy" id="866786"/>
    <lineage>
        <taxon>Bacteria</taxon>
        <taxon>Bacillati</taxon>
        <taxon>Bacillota</taxon>
        <taxon>Bacilli</taxon>
        <taxon>Bacillales</taxon>
        <taxon>Bacillaceae</taxon>
        <taxon>Shouchella</taxon>
    </lineage>
</organism>
<dbReference type="RefSeq" id="WP_011245051.1">
    <property type="nucleotide sequence ID" value="NZ_CP144921.1"/>
</dbReference>